<dbReference type="AlphaFoldDB" id="A0A9P6H8Y4"/>
<proteinExistence type="predicted"/>
<comment type="caution">
    <text evidence="1">The sequence shown here is derived from an EMBL/GenBank/DDBJ whole genome shotgun (WGS) entry which is preliminary data.</text>
</comment>
<dbReference type="EMBL" id="WIUZ02000014">
    <property type="protein sequence ID" value="KAF9781080.1"/>
    <property type="molecule type" value="Genomic_DNA"/>
</dbReference>
<reference evidence="1" key="2">
    <citation type="submission" date="2020-11" db="EMBL/GenBank/DDBJ databases">
        <authorList>
            <consortium name="DOE Joint Genome Institute"/>
            <person name="Kuo A."/>
            <person name="Miyauchi S."/>
            <person name="Kiss E."/>
            <person name="Drula E."/>
            <person name="Kohler A."/>
            <person name="Sanchez-Garcia M."/>
            <person name="Andreopoulos B."/>
            <person name="Barry K.W."/>
            <person name="Bonito G."/>
            <person name="Buee M."/>
            <person name="Carver A."/>
            <person name="Chen C."/>
            <person name="Cichocki N."/>
            <person name="Clum A."/>
            <person name="Culley D."/>
            <person name="Crous P.W."/>
            <person name="Fauchery L."/>
            <person name="Girlanda M."/>
            <person name="Hayes R."/>
            <person name="Keri Z."/>
            <person name="Labutti K."/>
            <person name="Lipzen A."/>
            <person name="Lombard V."/>
            <person name="Magnuson J."/>
            <person name="Maillard F."/>
            <person name="Morin E."/>
            <person name="Murat C."/>
            <person name="Nolan M."/>
            <person name="Ohm R."/>
            <person name="Pangilinan J."/>
            <person name="Pereira M."/>
            <person name="Perotto S."/>
            <person name="Peter M."/>
            <person name="Riley R."/>
            <person name="Sitrit Y."/>
            <person name="Stielow B."/>
            <person name="Szollosi G."/>
            <person name="Zifcakova L."/>
            <person name="Stursova M."/>
            <person name="Spatafora J.W."/>
            <person name="Tedersoo L."/>
            <person name="Vaario L.-M."/>
            <person name="Yamada A."/>
            <person name="Yan M."/>
            <person name="Wang P."/>
            <person name="Xu J."/>
            <person name="Bruns T."/>
            <person name="Baldrian P."/>
            <person name="Vilgalys R."/>
            <person name="Henrissat B."/>
            <person name="Grigoriev I.V."/>
            <person name="Hibbett D."/>
            <person name="Nagy L.G."/>
            <person name="Martin F.M."/>
        </authorList>
    </citation>
    <scope>NUCLEOTIDE SEQUENCE</scope>
    <source>
        <strain evidence="1">UH-Tt-Lm1</strain>
    </source>
</reference>
<keyword evidence="2" id="KW-1185">Reference proteome</keyword>
<dbReference type="Proteomes" id="UP000736335">
    <property type="component" value="Unassembled WGS sequence"/>
</dbReference>
<reference evidence="1" key="1">
    <citation type="journal article" date="2020" name="Nat. Commun.">
        <title>Large-scale genome sequencing of mycorrhizal fungi provides insights into the early evolution of symbiotic traits.</title>
        <authorList>
            <person name="Miyauchi S."/>
            <person name="Kiss E."/>
            <person name="Kuo A."/>
            <person name="Drula E."/>
            <person name="Kohler A."/>
            <person name="Sanchez-Garcia M."/>
            <person name="Morin E."/>
            <person name="Andreopoulos B."/>
            <person name="Barry K.W."/>
            <person name="Bonito G."/>
            <person name="Buee M."/>
            <person name="Carver A."/>
            <person name="Chen C."/>
            <person name="Cichocki N."/>
            <person name="Clum A."/>
            <person name="Culley D."/>
            <person name="Crous P.W."/>
            <person name="Fauchery L."/>
            <person name="Girlanda M."/>
            <person name="Hayes R.D."/>
            <person name="Keri Z."/>
            <person name="LaButti K."/>
            <person name="Lipzen A."/>
            <person name="Lombard V."/>
            <person name="Magnuson J."/>
            <person name="Maillard F."/>
            <person name="Murat C."/>
            <person name="Nolan M."/>
            <person name="Ohm R.A."/>
            <person name="Pangilinan J."/>
            <person name="Pereira M.F."/>
            <person name="Perotto S."/>
            <person name="Peter M."/>
            <person name="Pfister S."/>
            <person name="Riley R."/>
            <person name="Sitrit Y."/>
            <person name="Stielow J.B."/>
            <person name="Szollosi G."/>
            <person name="Zifcakova L."/>
            <person name="Stursova M."/>
            <person name="Spatafora J.W."/>
            <person name="Tedersoo L."/>
            <person name="Vaario L.M."/>
            <person name="Yamada A."/>
            <person name="Yan M."/>
            <person name="Wang P."/>
            <person name="Xu J."/>
            <person name="Bruns T."/>
            <person name="Baldrian P."/>
            <person name="Vilgalys R."/>
            <person name="Dunand C."/>
            <person name="Henrissat B."/>
            <person name="Grigoriev I.V."/>
            <person name="Hibbett D."/>
            <person name="Nagy L.G."/>
            <person name="Martin F.M."/>
        </authorList>
    </citation>
    <scope>NUCLEOTIDE SEQUENCE</scope>
    <source>
        <strain evidence="1">UH-Tt-Lm1</strain>
    </source>
</reference>
<evidence type="ECO:0008006" key="3">
    <source>
        <dbReference type="Google" id="ProtNLM"/>
    </source>
</evidence>
<sequence>MGLPAEILEKIIHLFYLSGNRTPPSLNSVALCSHTFNSIARKFQFQTVSVCTYHDLSVCQEIVNKADHLLLYTKTLRVIRPMSNDKTCADLLFINNIGVILPQFTGVTSLVVGGFPIDLSAFDRCKRIRFAGFVQMDLNHHPTKLSIAKFLVKHKPRATHFEGCKGPHSFDEHPGIELHQGGLCPQVATLSIVTDDQAWIKEVSQTFPNITSLCVNPLVMRAVQQYPSLQSLTITGPAKFFNYTALTTCTGLRTVRIVFPEETQYDILSPHLTFPKIHGCLPPSVTSVITVASTSPSIFSLLKDLVTMPLMQPDRQYTFVLSPCGYHDHLSIPHVSLLQFERNPPQLKEGPRIKYPGFGSLEPSDLEILDSMQGMGNVLMKFIPTPYHEYREDLWLEGSLE</sequence>
<gene>
    <name evidence="1" type="ORF">BJ322DRAFT_1111791</name>
</gene>
<name>A0A9P6H8Y4_9AGAM</name>
<organism evidence="1 2">
    <name type="scientific">Thelephora terrestris</name>
    <dbReference type="NCBI Taxonomy" id="56493"/>
    <lineage>
        <taxon>Eukaryota</taxon>
        <taxon>Fungi</taxon>
        <taxon>Dikarya</taxon>
        <taxon>Basidiomycota</taxon>
        <taxon>Agaricomycotina</taxon>
        <taxon>Agaricomycetes</taxon>
        <taxon>Thelephorales</taxon>
        <taxon>Thelephoraceae</taxon>
        <taxon>Thelephora</taxon>
    </lineage>
</organism>
<evidence type="ECO:0000313" key="2">
    <source>
        <dbReference type="Proteomes" id="UP000736335"/>
    </source>
</evidence>
<protein>
    <recommendedName>
        <fullName evidence="3">F-box domain-containing protein</fullName>
    </recommendedName>
</protein>
<evidence type="ECO:0000313" key="1">
    <source>
        <dbReference type="EMBL" id="KAF9781080.1"/>
    </source>
</evidence>
<accession>A0A9P6H8Y4</accession>